<name>A0ACC1T895_9APHY</name>
<sequence length="366" mass="40640">MADPNNITALRESHGALVLGCYFGLFFSGILAMQTYLYFKLYSQDAAYLKTLVRLLHVATVLRGLNESDHSAARILDFFHTVMACNANWTNIIIHFGDYDMMDHISWSIAVTVAITATVTFIVHCFFIHRIYLLSRGNKFLTVPLTVLALFRLVAALVSTAEMIRLASYNAFVEYFAYVFTMGLGSAVALDIFITAGLTYYLSKNRSSFSTMNEVVDTLILYAVETGMLTCVTTVVSLICWLKMPHNLIFLGLHLTISKLYANSLLASLNSRATLRARKFSSNRDGDIPLPILFSSNVAERSRHSRAPDELKQMAIHIEKSVHTETTEDIVDIEKSGGVSHAESDYSSNEMPNTKSSKVVGIGVIA</sequence>
<gene>
    <name evidence="1" type="ORF">NM688_g2528</name>
</gene>
<organism evidence="1 2">
    <name type="scientific">Phlebia brevispora</name>
    <dbReference type="NCBI Taxonomy" id="194682"/>
    <lineage>
        <taxon>Eukaryota</taxon>
        <taxon>Fungi</taxon>
        <taxon>Dikarya</taxon>
        <taxon>Basidiomycota</taxon>
        <taxon>Agaricomycotina</taxon>
        <taxon>Agaricomycetes</taxon>
        <taxon>Polyporales</taxon>
        <taxon>Meruliaceae</taxon>
        <taxon>Phlebia</taxon>
    </lineage>
</organism>
<keyword evidence="2" id="KW-1185">Reference proteome</keyword>
<comment type="caution">
    <text evidence="1">The sequence shown here is derived from an EMBL/GenBank/DDBJ whole genome shotgun (WGS) entry which is preliminary data.</text>
</comment>
<dbReference type="Proteomes" id="UP001148662">
    <property type="component" value="Unassembled WGS sequence"/>
</dbReference>
<accession>A0ACC1T895</accession>
<proteinExistence type="predicted"/>
<protein>
    <submittedName>
        <fullName evidence="1">Uncharacterized protein</fullName>
    </submittedName>
</protein>
<dbReference type="EMBL" id="JANHOG010000323">
    <property type="protein sequence ID" value="KAJ3555529.1"/>
    <property type="molecule type" value="Genomic_DNA"/>
</dbReference>
<reference evidence="1" key="1">
    <citation type="submission" date="2022-07" db="EMBL/GenBank/DDBJ databases">
        <title>Genome Sequence of Phlebia brevispora.</title>
        <authorList>
            <person name="Buettner E."/>
        </authorList>
    </citation>
    <scope>NUCLEOTIDE SEQUENCE</scope>
    <source>
        <strain evidence="1">MPL23</strain>
    </source>
</reference>
<evidence type="ECO:0000313" key="1">
    <source>
        <dbReference type="EMBL" id="KAJ3555529.1"/>
    </source>
</evidence>
<evidence type="ECO:0000313" key="2">
    <source>
        <dbReference type="Proteomes" id="UP001148662"/>
    </source>
</evidence>